<dbReference type="PANTHER" id="PTHR24221">
    <property type="entry name" value="ATP-BINDING CASSETTE SUB-FAMILY B"/>
    <property type="match status" value="1"/>
</dbReference>
<evidence type="ECO:0000256" key="2">
    <source>
        <dbReference type="ARBA" id="ARBA00022692"/>
    </source>
</evidence>
<sequence length="585" mass="65697">MKGDRSAYLAATLFSILNKLFDIFPEVLIGGAVDVVVNREHSWLAKLTGYPNMLLQLVLLGALTFIAWSLESVFQYLYSVKWRNLAQAVEHRLRMETYQHIQSARMEDIDKTAIGQLIATINDDINQLERFLEDGINQIIQIVSSTILIGIIFLLCSPLITVFSILPIPFILLGAFYFQHKLEPKFLKVREKAANISAALANNLTGLLTIKSYTAEKFEARRIEELSRNYQQANRETILISSMVTPVIRIMILTGFLFTLLIGGYQTIHGEMNVGVFSLLVFLSQRLLWPFSYLADVTVNFQRAMASTTRALNLLTWEKEVNKKDKTAGQSTTKEGLLITHLSFTYPETNQAVFEDFNIAIKKNQTVAFVGESGSGKSTLIKLLCRFYHPQQGAIYWDGQSIDSYELSAWRQQIALVSQDIFLFEGTIAQNIAYAKVGAKLEDIRHAARIAGAEKFIEKLPQGYDSYVGQRGSYLSGGQRQRIAIARAVLKNAPLLILDEATSAVDNDTELAIQQALATISHNKTTIIIAHRLSTVTGADVIYVLDKGKIIEQGNHQQLIAEPTYYHYLWNIQTGDVNTSIQKKN</sequence>
<dbReference type="InterPro" id="IPR036640">
    <property type="entry name" value="ABC1_TM_sf"/>
</dbReference>
<dbReference type="Proteomes" id="UP000093336">
    <property type="component" value="Unassembled WGS sequence"/>
</dbReference>
<reference evidence="10 11" key="1">
    <citation type="submission" date="2016-05" db="EMBL/GenBank/DDBJ databases">
        <authorList>
            <person name="Prochazka B."/>
            <person name="Indra A."/>
            <person name="Hasenberger P."/>
            <person name="Blaschitz M."/>
            <person name="Wagner L."/>
            <person name="Wewalka G."/>
            <person name="Sorschag S."/>
            <person name="Schmid D."/>
            <person name="Ruppitsch W."/>
        </authorList>
    </citation>
    <scope>NUCLEOTIDE SEQUENCE [LARGE SCALE GENOMIC DNA]</scope>
    <source>
        <strain evidence="10 11">974010_12</strain>
    </source>
</reference>
<accession>A0ABX2XU66</accession>
<keyword evidence="11" id="KW-1185">Reference proteome</keyword>
<evidence type="ECO:0000313" key="11">
    <source>
        <dbReference type="Proteomes" id="UP000093336"/>
    </source>
</evidence>
<dbReference type="PROSITE" id="PS50929">
    <property type="entry name" value="ABC_TM1F"/>
    <property type="match status" value="1"/>
</dbReference>
<gene>
    <name evidence="10" type="ORF">A8135_13055</name>
</gene>
<dbReference type="PANTHER" id="PTHR24221:SF601">
    <property type="entry name" value="ABC TRANSPORTER"/>
    <property type="match status" value="1"/>
</dbReference>
<evidence type="ECO:0000256" key="4">
    <source>
        <dbReference type="ARBA" id="ARBA00022840"/>
    </source>
</evidence>
<evidence type="ECO:0000256" key="6">
    <source>
        <dbReference type="ARBA" id="ARBA00023136"/>
    </source>
</evidence>
<dbReference type="InterPro" id="IPR003439">
    <property type="entry name" value="ABC_transporter-like_ATP-bd"/>
</dbReference>
<proteinExistence type="predicted"/>
<comment type="subcellular location">
    <subcellularLocation>
        <location evidence="1">Cell membrane</location>
        <topology evidence="1">Multi-pass membrane protein</topology>
    </subcellularLocation>
</comment>
<dbReference type="Pfam" id="PF00005">
    <property type="entry name" value="ABC_tran"/>
    <property type="match status" value="1"/>
</dbReference>
<evidence type="ECO:0000256" key="7">
    <source>
        <dbReference type="SAM" id="Phobius"/>
    </source>
</evidence>
<dbReference type="SUPFAM" id="SSF90123">
    <property type="entry name" value="ABC transporter transmembrane region"/>
    <property type="match status" value="1"/>
</dbReference>
<organism evidence="10 11">
    <name type="scientific">Legionella jamestowniensis</name>
    <dbReference type="NCBI Taxonomy" id="455"/>
    <lineage>
        <taxon>Bacteria</taxon>
        <taxon>Pseudomonadati</taxon>
        <taxon>Pseudomonadota</taxon>
        <taxon>Gammaproteobacteria</taxon>
        <taxon>Legionellales</taxon>
        <taxon>Legionellaceae</taxon>
        <taxon>Legionella</taxon>
    </lineage>
</organism>
<dbReference type="PROSITE" id="PS00211">
    <property type="entry name" value="ABC_TRANSPORTER_1"/>
    <property type="match status" value="1"/>
</dbReference>
<evidence type="ECO:0000256" key="5">
    <source>
        <dbReference type="ARBA" id="ARBA00022989"/>
    </source>
</evidence>
<feature type="domain" description="ABC transporter" evidence="8">
    <location>
        <begin position="337"/>
        <end position="572"/>
    </location>
</feature>
<dbReference type="SMART" id="SM00382">
    <property type="entry name" value="AAA"/>
    <property type="match status" value="1"/>
</dbReference>
<keyword evidence="2 7" id="KW-0812">Transmembrane</keyword>
<dbReference type="CDD" id="cd18565">
    <property type="entry name" value="ABC_6TM_exporter_like"/>
    <property type="match status" value="1"/>
</dbReference>
<feature type="domain" description="ABC transmembrane type-1" evidence="9">
    <location>
        <begin position="9"/>
        <end position="303"/>
    </location>
</feature>
<protein>
    <submittedName>
        <fullName evidence="10">ABC transporter</fullName>
    </submittedName>
</protein>
<evidence type="ECO:0000256" key="3">
    <source>
        <dbReference type="ARBA" id="ARBA00022741"/>
    </source>
</evidence>
<evidence type="ECO:0000256" key="1">
    <source>
        <dbReference type="ARBA" id="ARBA00004651"/>
    </source>
</evidence>
<keyword evidence="3" id="KW-0547">Nucleotide-binding</keyword>
<comment type="caution">
    <text evidence="10">The sequence shown here is derived from an EMBL/GenBank/DDBJ whole genome shotgun (WGS) entry which is preliminary data.</text>
</comment>
<dbReference type="Gene3D" id="1.20.1560.10">
    <property type="entry name" value="ABC transporter type 1, transmembrane domain"/>
    <property type="match status" value="1"/>
</dbReference>
<evidence type="ECO:0000259" key="9">
    <source>
        <dbReference type="PROSITE" id="PS50929"/>
    </source>
</evidence>
<evidence type="ECO:0000259" key="8">
    <source>
        <dbReference type="PROSITE" id="PS50893"/>
    </source>
</evidence>
<evidence type="ECO:0000313" key="10">
    <source>
        <dbReference type="EMBL" id="OCH98163.1"/>
    </source>
</evidence>
<feature type="transmembrane region" description="Helical" evidence="7">
    <location>
        <begin position="7"/>
        <end position="33"/>
    </location>
</feature>
<dbReference type="InterPro" id="IPR039421">
    <property type="entry name" value="Type_1_exporter"/>
</dbReference>
<keyword evidence="5 7" id="KW-1133">Transmembrane helix</keyword>
<dbReference type="EMBL" id="LYOZ01000017">
    <property type="protein sequence ID" value="OCH98163.1"/>
    <property type="molecule type" value="Genomic_DNA"/>
</dbReference>
<dbReference type="Gene3D" id="3.40.50.300">
    <property type="entry name" value="P-loop containing nucleotide triphosphate hydrolases"/>
    <property type="match status" value="1"/>
</dbReference>
<name>A0ABX2XU66_9GAMM</name>
<feature type="transmembrane region" description="Helical" evidence="7">
    <location>
        <begin position="53"/>
        <end position="74"/>
    </location>
</feature>
<keyword evidence="6 7" id="KW-0472">Membrane</keyword>
<keyword evidence="4" id="KW-0067">ATP-binding</keyword>
<dbReference type="InterPro" id="IPR027417">
    <property type="entry name" value="P-loop_NTPase"/>
</dbReference>
<dbReference type="InterPro" id="IPR003593">
    <property type="entry name" value="AAA+_ATPase"/>
</dbReference>
<feature type="transmembrane region" description="Helical" evidence="7">
    <location>
        <begin position="238"/>
        <end position="262"/>
    </location>
</feature>
<dbReference type="InterPro" id="IPR011527">
    <property type="entry name" value="ABC1_TM_dom"/>
</dbReference>
<dbReference type="SUPFAM" id="SSF52540">
    <property type="entry name" value="P-loop containing nucleoside triphosphate hydrolases"/>
    <property type="match status" value="1"/>
</dbReference>
<feature type="transmembrane region" description="Helical" evidence="7">
    <location>
        <begin position="160"/>
        <end position="178"/>
    </location>
</feature>
<dbReference type="PROSITE" id="PS50893">
    <property type="entry name" value="ABC_TRANSPORTER_2"/>
    <property type="match status" value="1"/>
</dbReference>
<dbReference type="InterPro" id="IPR017871">
    <property type="entry name" value="ABC_transporter-like_CS"/>
</dbReference>
<dbReference type="Pfam" id="PF00664">
    <property type="entry name" value="ABC_membrane"/>
    <property type="match status" value="1"/>
</dbReference>